<protein>
    <submittedName>
        <fullName evidence="2">BTAD domain-containing putative transcriptional regulator</fullName>
    </submittedName>
</protein>
<proteinExistence type="predicted"/>
<feature type="domain" description="Bacterial transcriptional activator" evidence="1">
    <location>
        <begin position="138"/>
        <end position="251"/>
    </location>
</feature>
<organism evidence="2 3">
    <name type="scientific">Planomonospora corallina</name>
    <dbReference type="NCBI Taxonomy" id="1806052"/>
    <lineage>
        <taxon>Bacteria</taxon>
        <taxon>Bacillati</taxon>
        <taxon>Actinomycetota</taxon>
        <taxon>Actinomycetes</taxon>
        <taxon>Streptosporangiales</taxon>
        <taxon>Streptosporangiaceae</taxon>
        <taxon>Planomonospora</taxon>
    </lineage>
</organism>
<gene>
    <name evidence="2" type="ORF">ACFOWE_03265</name>
</gene>
<keyword evidence="3" id="KW-1185">Reference proteome</keyword>
<dbReference type="Pfam" id="PF03704">
    <property type="entry name" value="BTAD"/>
    <property type="match status" value="1"/>
</dbReference>
<dbReference type="InterPro" id="IPR051677">
    <property type="entry name" value="AfsR-DnrI-RedD_regulator"/>
</dbReference>
<reference evidence="3" key="1">
    <citation type="journal article" date="2019" name="Int. J. Syst. Evol. Microbiol.">
        <title>The Global Catalogue of Microorganisms (GCM) 10K type strain sequencing project: providing services to taxonomists for standard genome sequencing and annotation.</title>
        <authorList>
            <consortium name="The Broad Institute Genomics Platform"/>
            <consortium name="The Broad Institute Genome Sequencing Center for Infectious Disease"/>
            <person name="Wu L."/>
            <person name="Ma J."/>
        </authorList>
    </citation>
    <scope>NUCLEOTIDE SEQUENCE [LARGE SCALE GENOMIC DNA]</scope>
    <source>
        <strain evidence="3">TBRC 4489</strain>
    </source>
</reference>
<evidence type="ECO:0000313" key="2">
    <source>
        <dbReference type="EMBL" id="MFC4057294.1"/>
    </source>
</evidence>
<name>A0ABV8I2Y8_9ACTN</name>
<evidence type="ECO:0000313" key="3">
    <source>
        <dbReference type="Proteomes" id="UP001595850"/>
    </source>
</evidence>
<dbReference type="SUPFAM" id="SSF48452">
    <property type="entry name" value="TPR-like"/>
    <property type="match status" value="1"/>
</dbReference>
<dbReference type="SMART" id="SM01043">
    <property type="entry name" value="BTAD"/>
    <property type="match status" value="1"/>
</dbReference>
<dbReference type="PANTHER" id="PTHR35807">
    <property type="entry name" value="TRANSCRIPTIONAL REGULATOR REDD-RELATED"/>
    <property type="match status" value="1"/>
</dbReference>
<dbReference type="Proteomes" id="UP001595850">
    <property type="component" value="Unassembled WGS sequence"/>
</dbReference>
<accession>A0ABV8I2Y8</accession>
<dbReference type="Gene3D" id="1.25.40.10">
    <property type="entry name" value="Tetratricopeptide repeat domain"/>
    <property type="match status" value="1"/>
</dbReference>
<dbReference type="RefSeq" id="WP_377285246.1">
    <property type="nucleotide sequence ID" value="NZ_JBHSBM010000009.1"/>
</dbReference>
<dbReference type="InterPro" id="IPR005158">
    <property type="entry name" value="BTAD"/>
</dbReference>
<evidence type="ECO:0000259" key="1">
    <source>
        <dbReference type="SMART" id="SM01043"/>
    </source>
</evidence>
<sequence>MRGSVGGGREEVDLEAEPCVVRLLPALRCTAEGRQVALPPLAARLLARVCLEHPVAVERARLIGEQRPGSGGDPRSRLRKTAWRINQAAGHPVLTGTRSELALSECVRIDYQFAKDWCLLMIKNDFPKEMVERTPLWLGDALGCRLLEGWDEEWLTPYQREWDVLRLQCLQGLALAALDADRPTAAVLYAERLVREDPFDEGGWHALVSALVASGRRAAATRRFDELVEILDAELGITPDPEIRRLVDACRA</sequence>
<dbReference type="InterPro" id="IPR011990">
    <property type="entry name" value="TPR-like_helical_dom_sf"/>
</dbReference>
<dbReference type="EMBL" id="JBHSBM010000009">
    <property type="protein sequence ID" value="MFC4057294.1"/>
    <property type="molecule type" value="Genomic_DNA"/>
</dbReference>
<comment type="caution">
    <text evidence="2">The sequence shown here is derived from an EMBL/GenBank/DDBJ whole genome shotgun (WGS) entry which is preliminary data.</text>
</comment>